<feature type="transmembrane region" description="Helical" evidence="10">
    <location>
        <begin position="412"/>
        <end position="432"/>
    </location>
</feature>
<feature type="transmembrane region" description="Helical" evidence="10">
    <location>
        <begin position="188"/>
        <end position="209"/>
    </location>
</feature>
<evidence type="ECO:0000313" key="12">
    <source>
        <dbReference type="EMBL" id="KAK4083890.1"/>
    </source>
</evidence>
<evidence type="ECO:0000256" key="6">
    <source>
        <dbReference type="ARBA" id="ARBA00023136"/>
    </source>
</evidence>
<dbReference type="GO" id="GO:0005886">
    <property type="term" value="C:plasma membrane"/>
    <property type="evidence" value="ECO:0007669"/>
    <property type="project" value="TreeGrafter"/>
</dbReference>
<proteinExistence type="inferred from homology"/>
<organism evidence="12 13">
    <name type="scientific">Trichoderma aggressivum f. europaeum</name>
    <dbReference type="NCBI Taxonomy" id="173218"/>
    <lineage>
        <taxon>Eukaryota</taxon>
        <taxon>Fungi</taxon>
        <taxon>Dikarya</taxon>
        <taxon>Ascomycota</taxon>
        <taxon>Pezizomycotina</taxon>
        <taxon>Sordariomycetes</taxon>
        <taxon>Hypocreomycetidae</taxon>
        <taxon>Hypocreales</taxon>
        <taxon>Hypocreaceae</taxon>
        <taxon>Trichoderma</taxon>
    </lineage>
</organism>
<dbReference type="InterPro" id="IPR013099">
    <property type="entry name" value="K_chnl_dom"/>
</dbReference>
<dbReference type="PRINTS" id="PR01333">
    <property type="entry name" value="2POREKCHANEL"/>
</dbReference>
<dbReference type="GO" id="GO:0030322">
    <property type="term" value="P:stabilization of membrane potential"/>
    <property type="evidence" value="ECO:0007669"/>
    <property type="project" value="TreeGrafter"/>
</dbReference>
<evidence type="ECO:0000256" key="5">
    <source>
        <dbReference type="ARBA" id="ARBA00023065"/>
    </source>
</evidence>
<keyword evidence="13" id="KW-1185">Reference proteome</keyword>
<keyword evidence="5 8" id="KW-0406">Ion transport</keyword>
<evidence type="ECO:0000256" key="10">
    <source>
        <dbReference type="SAM" id="Phobius"/>
    </source>
</evidence>
<feature type="region of interest" description="Disordered" evidence="9">
    <location>
        <begin position="1"/>
        <end position="60"/>
    </location>
</feature>
<dbReference type="PANTHER" id="PTHR11003:SF301">
    <property type="entry name" value="POTASSIUM CHANNEL PROTEIN"/>
    <property type="match status" value="1"/>
</dbReference>
<feature type="transmembrane region" description="Helical" evidence="10">
    <location>
        <begin position="350"/>
        <end position="374"/>
    </location>
</feature>
<evidence type="ECO:0000256" key="4">
    <source>
        <dbReference type="ARBA" id="ARBA00022989"/>
    </source>
</evidence>
<keyword evidence="7 8" id="KW-0407">Ion channel</keyword>
<dbReference type="RefSeq" id="XP_062759891.1">
    <property type="nucleotide sequence ID" value="XM_062895635.1"/>
</dbReference>
<dbReference type="SUPFAM" id="SSF81324">
    <property type="entry name" value="Voltage-gated potassium channels"/>
    <property type="match status" value="2"/>
</dbReference>
<feature type="transmembrane region" description="Helical" evidence="10">
    <location>
        <begin position="106"/>
        <end position="127"/>
    </location>
</feature>
<gene>
    <name evidence="12" type="ORF">Triagg1_1552</name>
</gene>
<dbReference type="AlphaFoldDB" id="A0AAE1M9A4"/>
<feature type="region of interest" description="Disordered" evidence="9">
    <location>
        <begin position="505"/>
        <end position="547"/>
    </location>
</feature>
<comment type="caution">
    <text evidence="12">The sequence shown here is derived from an EMBL/GenBank/DDBJ whole genome shotgun (WGS) entry which is preliminary data.</text>
</comment>
<reference evidence="12" key="1">
    <citation type="submission" date="2023-11" db="EMBL/GenBank/DDBJ databases">
        <title>The genome sequences of three competitors of mushroom-forming fungi.</title>
        <authorList>
            <person name="Beijen E."/>
            <person name="Ohm R.A."/>
        </authorList>
    </citation>
    <scope>NUCLEOTIDE SEQUENCE</scope>
    <source>
        <strain evidence="12">CBS 100526</strain>
    </source>
</reference>
<evidence type="ECO:0000256" key="8">
    <source>
        <dbReference type="RuleBase" id="RU003857"/>
    </source>
</evidence>
<keyword evidence="6 10" id="KW-0472">Membrane</keyword>
<evidence type="ECO:0000256" key="7">
    <source>
        <dbReference type="ARBA" id="ARBA00023303"/>
    </source>
</evidence>
<dbReference type="EMBL" id="JAWRVG010000003">
    <property type="protein sequence ID" value="KAK4083890.1"/>
    <property type="molecule type" value="Genomic_DNA"/>
</dbReference>
<feature type="domain" description="Potassium channel" evidence="11">
    <location>
        <begin position="195"/>
        <end position="262"/>
    </location>
</feature>
<protein>
    <recommendedName>
        <fullName evidence="11">Potassium channel domain-containing protein</fullName>
    </recommendedName>
</protein>
<evidence type="ECO:0000259" key="11">
    <source>
        <dbReference type="Pfam" id="PF07885"/>
    </source>
</evidence>
<comment type="similarity">
    <text evidence="8">Belongs to the two pore domain potassium channel (TC 1.A.1.8) family.</text>
</comment>
<feature type="compositionally biased region" description="Basic and acidic residues" evidence="9">
    <location>
        <begin position="41"/>
        <end position="60"/>
    </location>
</feature>
<feature type="transmembrane region" description="Helical" evidence="10">
    <location>
        <begin position="386"/>
        <end position="405"/>
    </location>
</feature>
<feature type="transmembrane region" description="Helical" evidence="10">
    <location>
        <begin position="77"/>
        <end position="94"/>
    </location>
</feature>
<feature type="region of interest" description="Disordered" evidence="9">
    <location>
        <begin position="299"/>
        <end position="323"/>
    </location>
</feature>
<dbReference type="Proteomes" id="UP001273209">
    <property type="component" value="Unassembled WGS sequence"/>
</dbReference>
<feature type="compositionally biased region" description="Polar residues" evidence="9">
    <location>
        <begin position="536"/>
        <end position="546"/>
    </location>
</feature>
<evidence type="ECO:0000313" key="13">
    <source>
        <dbReference type="Proteomes" id="UP001273209"/>
    </source>
</evidence>
<evidence type="ECO:0000256" key="3">
    <source>
        <dbReference type="ARBA" id="ARBA00022692"/>
    </source>
</evidence>
<dbReference type="InterPro" id="IPR003280">
    <property type="entry name" value="2pore_dom_K_chnl"/>
</dbReference>
<evidence type="ECO:0000256" key="1">
    <source>
        <dbReference type="ARBA" id="ARBA00004141"/>
    </source>
</evidence>
<keyword evidence="4 10" id="KW-1133">Transmembrane helix</keyword>
<dbReference type="Gene3D" id="1.10.287.70">
    <property type="match status" value="2"/>
</dbReference>
<dbReference type="GO" id="GO:0015271">
    <property type="term" value="F:outward rectifier potassium channel activity"/>
    <property type="evidence" value="ECO:0007669"/>
    <property type="project" value="TreeGrafter"/>
</dbReference>
<dbReference type="Pfam" id="PF07885">
    <property type="entry name" value="Ion_trans_2"/>
    <property type="match status" value="2"/>
</dbReference>
<sequence length="684" mass="78286">MSPPPRNRRNGAVGKDHDLEAQLDETFSSDKTRNGRNGVVGEDHHPNAHFDGTSHRSKPTIENDNCHLQPTLTAVNAVQLGIALISNFFLLFNMARRIRFGIAQPITIVGWYFSAIVLICLLCTGAGPLVEDLPFPRDEMIWSQSFYYGIWAAVLYFIVATLMSITFWGAYSGHYPKDFILTLSQRTLMLQTISVLIYLHVGAVVFSNIEGWRYLDAVYWADVTLFTVGFGDFTPTTNLAKALMIPYAIVGIISLGLVIGSVRGLTLEGGKRRLLARMEEKKRRRTVRSITRKGNDDLLEPIQEEPGLPRMPTDNSNKSNKSINSEYERRKAEFALMRKIQAMTSTRRKWMALAISVMVWLVFWLVGAVVFMEAEKRYQNWTYFDAFYFSFIAWTTIGYGDFTVVSNAGKSFFVFWSLMALPTITVLISHAGDTVVKIIKDSTIRLGNVTILPGEESYMASLKHLISRMTLGKFFQAHYETTDPLILESKRHHLQRLANVMDQLEEEDLSEQEREDEREDEREEQEESRGRPANVRHTSQASSFTSKVRRSLSRLRSAHQKIPTGADLHFLLISEIRVVASHLKESKHHHYDFDEWAWYLKLIGEDEHSSYTHTKAKIKAKKHNNSPDASANEEPVKWSWVGHRSPLMGSQGESEWILEKLTDRLQECLSAESRRQRVYMYIDK</sequence>
<name>A0AAE1M9A4_9HYPO</name>
<dbReference type="GeneID" id="87915540"/>
<feature type="transmembrane region" description="Helical" evidence="10">
    <location>
        <begin position="147"/>
        <end position="168"/>
    </location>
</feature>
<evidence type="ECO:0000256" key="9">
    <source>
        <dbReference type="SAM" id="MobiDB-lite"/>
    </source>
</evidence>
<comment type="subcellular location">
    <subcellularLocation>
        <location evidence="1">Membrane</location>
        <topology evidence="1">Multi-pass membrane protein</topology>
    </subcellularLocation>
</comment>
<dbReference type="PANTHER" id="PTHR11003">
    <property type="entry name" value="POTASSIUM CHANNEL, SUBFAMILY K"/>
    <property type="match status" value="1"/>
</dbReference>
<dbReference type="GO" id="GO:0022841">
    <property type="term" value="F:potassium ion leak channel activity"/>
    <property type="evidence" value="ECO:0007669"/>
    <property type="project" value="TreeGrafter"/>
</dbReference>
<feature type="compositionally biased region" description="Acidic residues" evidence="9">
    <location>
        <begin position="505"/>
        <end position="526"/>
    </location>
</feature>
<keyword evidence="2 8" id="KW-0813">Transport</keyword>
<feature type="transmembrane region" description="Helical" evidence="10">
    <location>
        <begin position="244"/>
        <end position="265"/>
    </location>
</feature>
<feature type="domain" description="Potassium channel" evidence="11">
    <location>
        <begin position="360"/>
        <end position="436"/>
    </location>
</feature>
<accession>A0AAE1M9A4</accession>
<evidence type="ECO:0000256" key="2">
    <source>
        <dbReference type="ARBA" id="ARBA00022448"/>
    </source>
</evidence>
<keyword evidence="3 8" id="KW-0812">Transmembrane</keyword>